<feature type="DNA-binding region" description="Fork-head" evidence="4">
    <location>
        <begin position="1"/>
        <end position="75"/>
    </location>
</feature>
<dbReference type="Gene3D" id="1.10.10.10">
    <property type="entry name" value="Winged helix-like DNA-binding domain superfamily/Winged helix DNA-binding domain"/>
    <property type="match status" value="1"/>
</dbReference>
<sequence length="214" mass="25375">MKKLNLASIYKDIEDRYPYYRNHGQGWRNSVRHNLSLNDCFIKVGRCENGKGNYWGIHTANLNNFLHGDFRQHRKAKKRRRQKELEGPCDVNCFNPVETCPQCSVPQAFLNSTFSCVTEPMWRLNYDDAAHKHCNESPSRKACIFEITERKYTYKPSCSFFEHYRILHVYPAPLQTTYKPQYSPYFFKDEICSNFCSLSCNLSPHQRTPVYFHF</sequence>
<gene>
    <name evidence="6" type="ORF">EOD39_10049</name>
</gene>
<protein>
    <submittedName>
        <fullName evidence="6">Fork head domain-containing protein FD5</fullName>
    </submittedName>
</protein>
<dbReference type="GO" id="GO:0009653">
    <property type="term" value="P:anatomical structure morphogenesis"/>
    <property type="evidence" value="ECO:0007669"/>
    <property type="project" value="TreeGrafter"/>
</dbReference>
<dbReference type="GO" id="GO:0000981">
    <property type="term" value="F:DNA-binding transcription factor activity, RNA polymerase II-specific"/>
    <property type="evidence" value="ECO:0007669"/>
    <property type="project" value="TreeGrafter"/>
</dbReference>
<accession>A0A444TYX0</accession>
<dbReference type="GO" id="GO:0005634">
    <property type="term" value="C:nucleus"/>
    <property type="evidence" value="ECO:0007669"/>
    <property type="project" value="UniProtKB-SubCell"/>
</dbReference>
<dbReference type="PRINTS" id="PR00053">
    <property type="entry name" value="FORKHEAD"/>
</dbReference>
<dbReference type="PANTHER" id="PTHR11829">
    <property type="entry name" value="FORKHEAD BOX PROTEIN"/>
    <property type="match status" value="1"/>
</dbReference>
<evidence type="ECO:0000313" key="6">
    <source>
        <dbReference type="EMBL" id="RXM28082.1"/>
    </source>
</evidence>
<dbReference type="Pfam" id="PF00250">
    <property type="entry name" value="Forkhead"/>
    <property type="match status" value="1"/>
</dbReference>
<keyword evidence="2 4" id="KW-0238">DNA-binding</keyword>
<reference evidence="6 7" key="1">
    <citation type="submission" date="2019-01" db="EMBL/GenBank/DDBJ databases">
        <title>Draft Genome and Complete Hox-Cluster Characterization of the Sterlet Sturgeon (Acipenser ruthenus).</title>
        <authorList>
            <person name="Wei Q."/>
        </authorList>
    </citation>
    <scope>NUCLEOTIDE SEQUENCE [LARGE SCALE GENOMIC DNA]</scope>
    <source>
        <strain evidence="6">WHYD16114868_AA</strain>
        <tissue evidence="6">Blood</tissue>
    </source>
</reference>
<evidence type="ECO:0000256" key="4">
    <source>
        <dbReference type="PROSITE-ProRule" id="PRU00089"/>
    </source>
</evidence>
<dbReference type="GO" id="GO:0000978">
    <property type="term" value="F:RNA polymerase II cis-regulatory region sequence-specific DNA binding"/>
    <property type="evidence" value="ECO:0007669"/>
    <property type="project" value="TreeGrafter"/>
</dbReference>
<feature type="domain" description="Fork-head" evidence="5">
    <location>
        <begin position="1"/>
        <end position="75"/>
    </location>
</feature>
<name>A0A444TYX0_ACIRT</name>
<evidence type="ECO:0000256" key="1">
    <source>
        <dbReference type="ARBA" id="ARBA00004123"/>
    </source>
</evidence>
<evidence type="ECO:0000256" key="3">
    <source>
        <dbReference type="ARBA" id="ARBA00023242"/>
    </source>
</evidence>
<dbReference type="InterPro" id="IPR001766">
    <property type="entry name" value="Fork_head_dom"/>
</dbReference>
<keyword evidence="3 4" id="KW-0539">Nucleus</keyword>
<dbReference type="SUPFAM" id="SSF46785">
    <property type="entry name" value="Winged helix' DNA-binding domain"/>
    <property type="match status" value="1"/>
</dbReference>
<dbReference type="GO" id="GO:0030154">
    <property type="term" value="P:cell differentiation"/>
    <property type="evidence" value="ECO:0007669"/>
    <property type="project" value="TreeGrafter"/>
</dbReference>
<dbReference type="PROSITE" id="PS50039">
    <property type="entry name" value="FORK_HEAD_3"/>
    <property type="match status" value="1"/>
</dbReference>
<comment type="caution">
    <text evidence="6">The sequence shown here is derived from an EMBL/GenBank/DDBJ whole genome shotgun (WGS) entry which is preliminary data.</text>
</comment>
<dbReference type="PANTHER" id="PTHR11829:SF142">
    <property type="entry name" value="FORK-HEAD DOMAIN-CONTAINING PROTEIN"/>
    <property type="match status" value="1"/>
</dbReference>
<evidence type="ECO:0000313" key="7">
    <source>
        <dbReference type="Proteomes" id="UP000289886"/>
    </source>
</evidence>
<dbReference type="InterPro" id="IPR036390">
    <property type="entry name" value="WH_DNA-bd_sf"/>
</dbReference>
<dbReference type="SMART" id="SM00339">
    <property type="entry name" value="FH"/>
    <property type="match status" value="1"/>
</dbReference>
<dbReference type="InterPro" id="IPR036388">
    <property type="entry name" value="WH-like_DNA-bd_sf"/>
</dbReference>
<comment type="subcellular location">
    <subcellularLocation>
        <location evidence="1 4">Nucleus</location>
    </subcellularLocation>
</comment>
<organism evidence="6 7">
    <name type="scientific">Acipenser ruthenus</name>
    <name type="common">Sterlet sturgeon</name>
    <dbReference type="NCBI Taxonomy" id="7906"/>
    <lineage>
        <taxon>Eukaryota</taxon>
        <taxon>Metazoa</taxon>
        <taxon>Chordata</taxon>
        <taxon>Craniata</taxon>
        <taxon>Vertebrata</taxon>
        <taxon>Euteleostomi</taxon>
        <taxon>Actinopterygii</taxon>
        <taxon>Chondrostei</taxon>
        <taxon>Acipenseriformes</taxon>
        <taxon>Acipenseridae</taxon>
        <taxon>Acipenser</taxon>
    </lineage>
</organism>
<dbReference type="InterPro" id="IPR050211">
    <property type="entry name" value="FOX_domain-containing"/>
</dbReference>
<keyword evidence="7" id="KW-1185">Reference proteome</keyword>
<dbReference type="Proteomes" id="UP000289886">
    <property type="component" value="Unassembled WGS sequence"/>
</dbReference>
<dbReference type="InterPro" id="IPR030456">
    <property type="entry name" value="TF_fork_head_CS_2"/>
</dbReference>
<evidence type="ECO:0000256" key="2">
    <source>
        <dbReference type="ARBA" id="ARBA00023125"/>
    </source>
</evidence>
<dbReference type="AlphaFoldDB" id="A0A444TYX0"/>
<dbReference type="EMBL" id="SCEB01215716">
    <property type="protein sequence ID" value="RXM28082.1"/>
    <property type="molecule type" value="Genomic_DNA"/>
</dbReference>
<evidence type="ECO:0000259" key="5">
    <source>
        <dbReference type="PROSITE" id="PS50039"/>
    </source>
</evidence>
<proteinExistence type="predicted"/>
<dbReference type="PROSITE" id="PS00658">
    <property type="entry name" value="FORK_HEAD_2"/>
    <property type="match status" value="1"/>
</dbReference>